<feature type="transmembrane region" description="Helical" evidence="1">
    <location>
        <begin position="93"/>
        <end position="119"/>
    </location>
</feature>
<reference evidence="2 3" key="1">
    <citation type="submission" date="2016-10" db="EMBL/GenBank/DDBJ databases">
        <authorList>
            <person name="de Groot N.N."/>
        </authorList>
    </citation>
    <scope>NUCLEOTIDE SEQUENCE [LARGE SCALE GENOMIC DNA]</scope>
    <source>
        <strain evidence="2 3">CGMCC 1.8925</strain>
    </source>
</reference>
<dbReference type="Proteomes" id="UP000199502">
    <property type="component" value="Unassembled WGS sequence"/>
</dbReference>
<keyword evidence="1" id="KW-0472">Membrane</keyword>
<dbReference type="STRING" id="336292.SAMN05660710_00576"/>
<evidence type="ECO:0000313" key="3">
    <source>
        <dbReference type="Proteomes" id="UP000199502"/>
    </source>
</evidence>
<name>A0A1G5CYH5_9RHOB</name>
<proteinExistence type="predicted"/>
<feature type="transmembrane region" description="Helical" evidence="1">
    <location>
        <begin position="32"/>
        <end position="50"/>
    </location>
</feature>
<evidence type="ECO:0000313" key="2">
    <source>
        <dbReference type="EMBL" id="SCY07250.1"/>
    </source>
</evidence>
<dbReference type="Pfam" id="PF04020">
    <property type="entry name" value="Phage_holin_4_2"/>
    <property type="match status" value="1"/>
</dbReference>
<dbReference type="OrthoDB" id="7867530at2"/>
<dbReference type="AlphaFoldDB" id="A0A1G5CYH5"/>
<dbReference type="InterPro" id="IPR007165">
    <property type="entry name" value="Phage_holin_4_2"/>
</dbReference>
<protein>
    <submittedName>
        <fullName evidence="2">4 TMS phage holin, superfamily IV</fullName>
    </submittedName>
</protein>
<dbReference type="RefSeq" id="WP_090740108.1">
    <property type="nucleotide sequence ID" value="NZ_FMVT01000002.1"/>
</dbReference>
<feature type="transmembrane region" description="Helical" evidence="1">
    <location>
        <begin position="62"/>
        <end position="81"/>
    </location>
</feature>
<organism evidence="2 3">
    <name type="scientific">Paracoccus tibetensis</name>
    <dbReference type="NCBI Taxonomy" id="336292"/>
    <lineage>
        <taxon>Bacteria</taxon>
        <taxon>Pseudomonadati</taxon>
        <taxon>Pseudomonadota</taxon>
        <taxon>Alphaproteobacteria</taxon>
        <taxon>Rhodobacterales</taxon>
        <taxon>Paracoccaceae</taxon>
        <taxon>Paracoccus</taxon>
    </lineage>
</organism>
<evidence type="ECO:0000256" key="1">
    <source>
        <dbReference type="SAM" id="Phobius"/>
    </source>
</evidence>
<keyword evidence="3" id="KW-1185">Reference proteome</keyword>
<keyword evidence="1" id="KW-0812">Transmembrane</keyword>
<gene>
    <name evidence="2" type="ORF">SAMN05660710_00576</name>
</gene>
<accession>A0A1G5CYH5</accession>
<keyword evidence="1" id="KW-1133">Transmembrane helix</keyword>
<dbReference type="EMBL" id="FMVT01000002">
    <property type="protein sequence ID" value="SCY07250.1"/>
    <property type="molecule type" value="Genomic_DNA"/>
</dbReference>
<sequence length="132" mass="14023">MVRMLLSTLAYLAANAVGLLLAATILPGFRIDVLSFLLVVILFSVLQAVLGPLISRMAAKRLPQVMGGIALVTIFVGLWITDRLLSAMEIGGISNWLAATLLVWLGSLIATILLPIYVFKSLGHAPGARGRA</sequence>